<name>A0ACC0HZQ3_9ERIC</name>
<protein>
    <submittedName>
        <fullName evidence="1">F-box/kelch-repeat protein</fullName>
    </submittedName>
</protein>
<gene>
    <name evidence="1" type="ORF">LOK49_LG04G03533</name>
</gene>
<proteinExistence type="predicted"/>
<organism evidence="1 2">
    <name type="scientific">Camellia lanceoleosa</name>
    <dbReference type="NCBI Taxonomy" id="1840588"/>
    <lineage>
        <taxon>Eukaryota</taxon>
        <taxon>Viridiplantae</taxon>
        <taxon>Streptophyta</taxon>
        <taxon>Embryophyta</taxon>
        <taxon>Tracheophyta</taxon>
        <taxon>Spermatophyta</taxon>
        <taxon>Magnoliopsida</taxon>
        <taxon>eudicotyledons</taxon>
        <taxon>Gunneridae</taxon>
        <taxon>Pentapetalae</taxon>
        <taxon>asterids</taxon>
        <taxon>Ericales</taxon>
        <taxon>Theaceae</taxon>
        <taxon>Camellia</taxon>
    </lineage>
</organism>
<reference evidence="1 2" key="1">
    <citation type="journal article" date="2022" name="Plant J.">
        <title>Chromosome-level genome of Camellia lanceoleosa provides a valuable resource for understanding genome evolution and self-incompatibility.</title>
        <authorList>
            <person name="Gong W."/>
            <person name="Xiao S."/>
            <person name="Wang L."/>
            <person name="Liao Z."/>
            <person name="Chang Y."/>
            <person name="Mo W."/>
            <person name="Hu G."/>
            <person name="Li W."/>
            <person name="Zhao G."/>
            <person name="Zhu H."/>
            <person name="Hu X."/>
            <person name="Ji K."/>
            <person name="Xiang X."/>
            <person name="Song Q."/>
            <person name="Yuan D."/>
            <person name="Jin S."/>
            <person name="Zhang L."/>
        </authorList>
    </citation>
    <scope>NUCLEOTIDE SEQUENCE [LARGE SCALE GENOMIC DNA]</scope>
    <source>
        <strain evidence="1">SQ_2022a</strain>
    </source>
</reference>
<sequence length="430" mass="48280">MFTGKEREKEERSKGFNECCYSTSNNDGLNRNYSNGNWVSPGSPQPEKMRICETSSGLSQKWLGLSTSDDVSSGVEPQDADYCYIPSLDYELEGLILARVPRSEYWKLCFVNKRYLTLMKSGDLFHIRRKNGIKESSVFMSGIGESSWWAFDREFKSQQKLPNLQTDICFASGDKESFCAGTHLLVSGNEYEGPVIWRYELAMNKWFKGPSMITPRCLFASATCGTFAFVAGGVGKDSNSSDCVVFDTAEKYDPERKIWESLPRMKMKRKLCSGCYMDNKFYVIGGQNEDGELTCGEFLDEGTNRWELIPDMLKDDPVLSCHSPPLVAVVNNELYALEASSNKLKVYVKSSNTWRQLGLAPVRADSSRGWGVAFKSLGDELLVIGASSGNCVAVYTCCPDPDAYELRWRLVNSDRNRLSQFILNCSVMVA</sequence>
<accession>A0ACC0HZQ3</accession>
<evidence type="ECO:0000313" key="2">
    <source>
        <dbReference type="Proteomes" id="UP001060215"/>
    </source>
</evidence>
<keyword evidence="2" id="KW-1185">Reference proteome</keyword>
<dbReference type="EMBL" id="CM045759">
    <property type="protein sequence ID" value="KAI8018691.1"/>
    <property type="molecule type" value="Genomic_DNA"/>
</dbReference>
<comment type="caution">
    <text evidence="1">The sequence shown here is derived from an EMBL/GenBank/DDBJ whole genome shotgun (WGS) entry which is preliminary data.</text>
</comment>
<dbReference type="Proteomes" id="UP001060215">
    <property type="component" value="Chromosome 2"/>
</dbReference>
<evidence type="ECO:0000313" key="1">
    <source>
        <dbReference type="EMBL" id="KAI8018691.1"/>
    </source>
</evidence>